<dbReference type="Proteomes" id="UP001447516">
    <property type="component" value="Unassembled WGS sequence"/>
</dbReference>
<feature type="transmembrane region" description="Helical" evidence="1">
    <location>
        <begin position="142"/>
        <end position="159"/>
    </location>
</feature>
<keyword evidence="1" id="KW-0812">Transmembrane</keyword>
<comment type="caution">
    <text evidence="2">The sequence shown here is derived from an EMBL/GenBank/DDBJ whole genome shotgun (WGS) entry which is preliminary data.</text>
</comment>
<keyword evidence="3" id="KW-1185">Reference proteome</keyword>
<evidence type="ECO:0000313" key="2">
    <source>
        <dbReference type="EMBL" id="MEN3540414.1"/>
    </source>
</evidence>
<dbReference type="EMBL" id="JBDJAW010000049">
    <property type="protein sequence ID" value="MEN3540414.1"/>
    <property type="molecule type" value="Genomic_DNA"/>
</dbReference>
<name>A0ABV0AYR8_9ACTN</name>
<feature type="transmembrane region" description="Helical" evidence="1">
    <location>
        <begin position="171"/>
        <end position="196"/>
    </location>
</feature>
<evidence type="ECO:0000313" key="3">
    <source>
        <dbReference type="Proteomes" id="UP001447516"/>
    </source>
</evidence>
<keyword evidence="1" id="KW-0472">Membrane</keyword>
<evidence type="ECO:0000256" key="1">
    <source>
        <dbReference type="SAM" id="Phobius"/>
    </source>
</evidence>
<accession>A0ABV0AYR8</accession>
<gene>
    <name evidence="2" type="ORF">AAH991_35250</name>
</gene>
<feature type="transmembrane region" description="Helical" evidence="1">
    <location>
        <begin position="208"/>
        <end position="230"/>
    </location>
</feature>
<keyword evidence="1" id="KW-1133">Transmembrane helix</keyword>
<protein>
    <recommendedName>
        <fullName evidence="4">DUF2339 domain-containing protein</fullName>
    </recommendedName>
</protein>
<proteinExistence type="predicted"/>
<feature type="transmembrane region" description="Helical" evidence="1">
    <location>
        <begin position="236"/>
        <end position="255"/>
    </location>
</feature>
<evidence type="ECO:0008006" key="4">
    <source>
        <dbReference type="Google" id="ProtNLM"/>
    </source>
</evidence>
<feature type="transmembrane region" description="Helical" evidence="1">
    <location>
        <begin position="55"/>
        <end position="74"/>
    </location>
</feature>
<sequence>MLPDGFWRIVRTGSVGLVLAAAVAGLVLGDAWLWVAVEWSPPAYAGFYGRGGFDTSTTVALLVAAPVKAALLWLILRAPARGPLDRRAKALRRLLYLAVAYALVLWFPIALLPDAVDAAFQLALWTAIDVLYLLVIRWRSRMLRAAAGAIFAVELAGMADDLLDELDLPELGRGGVVGLGLMLGGVAATIVTLAGQRRDGRWSRGTQAAGWVSLGVYVLVIPLNVFYGRIPGGGDLVMPVVTDALALVGTVWIAATARELPTEGRPADLPPARRRAIRVAVAAVALLPVIAMIHPEQTPHLTYTGWSADCYDRPRFGDLKPAEREAVFLCRARSTDDGVSPIFPDSLSDQQVLAYGRALCRAKDREEQQAILTRAGSARPAWGADPWDLVYVCPEIVGATHPELLRSTAETEAANAAYIAEENASCRDPWPRTKGVVQATAKYFLFADGDHGYLVHDPDDETAGDEAEQAVDDLYDDNALVGVAGSTALVGHVEDVIDLCLTVKALRTPPPLRTAGWDQVDEVPIVSRSGRLTVPEMGYDQVGAGAPMPNLAIAGQGRYRLRVHVRIGDAGEEHLVVVFPGASRKRLTLKP</sequence>
<dbReference type="RefSeq" id="WP_346230269.1">
    <property type="nucleotide sequence ID" value="NZ_JBDJAW010000049.1"/>
</dbReference>
<feature type="transmembrane region" description="Helical" evidence="1">
    <location>
        <begin position="276"/>
        <end position="294"/>
    </location>
</feature>
<feature type="transmembrane region" description="Helical" evidence="1">
    <location>
        <begin position="118"/>
        <end position="135"/>
    </location>
</feature>
<reference evidence="2 3" key="1">
    <citation type="submission" date="2024-05" db="EMBL/GenBank/DDBJ databases">
        <title>Microbispora sp.ZYX-F-249.</title>
        <authorList>
            <person name="Xie H."/>
        </authorList>
    </citation>
    <scope>NUCLEOTIDE SEQUENCE [LARGE SCALE GENOMIC DNA]</scope>
    <source>
        <strain evidence="2 3">ZYX-F-249</strain>
    </source>
</reference>
<feature type="transmembrane region" description="Helical" evidence="1">
    <location>
        <begin position="12"/>
        <end position="35"/>
    </location>
</feature>
<organism evidence="2 3">
    <name type="scientific">Microbispora maris</name>
    <dbReference type="NCBI Taxonomy" id="3144104"/>
    <lineage>
        <taxon>Bacteria</taxon>
        <taxon>Bacillati</taxon>
        <taxon>Actinomycetota</taxon>
        <taxon>Actinomycetes</taxon>
        <taxon>Streptosporangiales</taxon>
        <taxon>Streptosporangiaceae</taxon>
        <taxon>Microbispora</taxon>
    </lineage>
</organism>
<feature type="transmembrane region" description="Helical" evidence="1">
    <location>
        <begin position="94"/>
        <end position="112"/>
    </location>
</feature>